<dbReference type="AlphaFoldDB" id="A0A0C3FAY2"/>
<evidence type="ECO:0008006" key="5">
    <source>
        <dbReference type="Google" id="ProtNLM"/>
    </source>
</evidence>
<evidence type="ECO:0000313" key="4">
    <source>
        <dbReference type="Proteomes" id="UP000054166"/>
    </source>
</evidence>
<evidence type="ECO:0000256" key="1">
    <source>
        <dbReference type="SAM" id="Phobius"/>
    </source>
</evidence>
<dbReference type="GO" id="GO:0007166">
    <property type="term" value="P:cell surface receptor signaling pathway"/>
    <property type="evidence" value="ECO:0007669"/>
    <property type="project" value="InterPro"/>
</dbReference>
<dbReference type="STRING" id="765440.A0A0C3FAY2"/>
<organism evidence="3 4">
    <name type="scientific">Piloderma croceum (strain F 1598)</name>
    <dbReference type="NCBI Taxonomy" id="765440"/>
    <lineage>
        <taxon>Eukaryota</taxon>
        <taxon>Fungi</taxon>
        <taxon>Dikarya</taxon>
        <taxon>Basidiomycota</taxon>
        <taxon>Agaricomycotina</taxon>
        <taxon>Agaricomycetes</taxon>
        <taxon>Agaricomycetidae</taxon>
        <taxon>Atheliales</taxon>
        <taxon>Atheliaceae</taxon>
        <taxon>Piloderma</taxon>
    </lineage>
</organism>
<dbReference type="InterPro" id="IPR036537">
    <property type="entry name" value="Adaptor_Cbl_N_dom_sf"/>
</dbReference>
<dbReference type="Gene3D" id="1.20.930.20">
    <property type="entry name" value="Adaptor protein Cbl, N-terminal domain"/>
    <property type="match status" value="1"/>
</dbReference>
<accession>A0A0C3FAY2</accession>
<dbReference type="EMBL" id="KN833029">
    <property type="protein sequence ID" value="KIM77034.1"/>
    <property type="molecule type" value="Genomic_DNA"/>
</dbReference>
<feature type="chain" id="PRO_5002164388" description="Fungal N-terminal domain-containing protein" evidence="2">
    <location>
        <begin position="26"/>
        <end position="269"/>
    </location>
</feature>
<keyword evidence="4" id="KW-1185">Reference proteome</keyword>
<sequence>MIRASCRRTAPSWFLTMDVVHLCLSLTPVPCLAPAFSALRFIWSSIERAKASKCQLEALAQSIAQLLKALNGEYRNGRLLQARTSTPLADLHKVLEEISAFVQKEASCGFLKLLFTKDQRIARIESYYRHIGISIESFQISALLNINTWQVRNDNARADDQRLLNERLIQLERNQERLIEVLNMHQDDCMAMMVSLQRRLDNVSDGDQERQFFSHALRYLTTASGRQVEMESWMITSYEVEFGRRIGSGGLCVLLLVQVVSAFCPLILN</sequence>
<proteinExistence type="predicted"/>
<keyword evidence="1" id="KW-0472">Membrane</keyword>
<reference evidence="4" key="2">
    <citation type="submission" date="2015-01" db="EMBL/GenBank/DDBJ databases">
        <title>Evolutionary Origins and Diversification of the Mycorrhizal Mutualists.</title>
        <authorList>
            <consortium name="DOE Joint Genome Institute"/>
            <consortium name="Mycorrhizal Genomics Consortium"/>
            <person name="Kohler A."/>
            <person name="Kuo A."/>
            <person name="Nagy L.G."/>
            <person name="Floudas D."/>
            <person name="Copeland A."/>
            <person name="Barry K.W."/>
            <person name="Cichocki N."/>
            <person name="Veneault-Fourrey C."/>
            <person name="LaButti K."/>
            <person name="Lindquist E.A."/>
            <person name="Lipzen A."/>
            <person name="Lundell T."/>
            <person name="Morin E."/>
            <person name="Murat C."/>
            <person name="Riley R."/>
            <person name="Ohm R."/>
            <person name="Sun H."/>
            <person name="Tunlid A."/>
            <person name="Henrissat B."/>
            <person name="Grigoriev I.V."/>
            <person name="Hibbett D.S."/>
            <person name="Martin F."/>
        </authorList>
    </citation>
    <scope>NUCLEOTIDE SEQUENCE [LARGE SCALE GENOMIC DNA]</scope>
    <source>
        <strain evidence="4">F 1598</strain>
    </source>
</reference>
<protein>
    <recommendedName>
        <fullName evidence="5">Fungal N-terminal domain-containing protein</fullName>
    </recommendedName>
</protein>
<feature type="transmembrane region" description="Helical" evidence="1">
    <location>
        <begin position="246"/>
        <end position="268"/>
    </location>
</feature>
<name>A0A0C3FAY2_PILCF</name>
<dbReference type="HOGENOM" id="CLU_1034837_0_0_1"/>
<feature type="signal peptide" evidence="2">
    <location>
        <begin position="1"/>
        <end position="25"/>
    </location>
</feature>
<dbReference type="CDD" id="cd21037">
    <property type="entry name" value="MLKL_NTD"/>
    <property type="match status" value="1"/>
</dbReference>
<keyword evidence="1" id="KW-0812">Transmembrane</keyword>
<evidence type="ECO:0000256" key="2">
    <source>
        <dbReference type="SAM" id="SignalP"/>
    </source>
</evidence>
<dbReference type="InterPro" id="IPR059179">
    <property type="entry name" value="MLKL-like_MCAfunc"/>
</dbReference>
<dbReference type="Proteomes" id="UP000054166">
    <property type="component" value="Unassembled WGS sequence"/>
</dbReference>
<dbReference type="OrthoDB" id="10261027at2759"/>
<gene>
    <name evidence="3" type="ORF">PILCRDRAFT_630772</name>
</gene>
<reference evidence="3 4" key="1">
    <citation type="submission" date="2014-04" db="EMBL/GenBank/DDBJ databases">
        <authorList>
            <consortium name="DOE Joint Genome Institute"/>
            <person name="Kuo A."/>
            <person name="Tarkka M."/>
            <person name="Buscot F."/>
            <person name="Kohler A."/>
            <person name="Nagy L.G."/>
            <person name="Floudas D."/>
            <person name="Copeland A."/>
            <person name="Barry K.W."/>
            <person name="Cichocki N."/>
            <person name="Veneault-Fourrey C."/>
            <person name="LaButti K."/>
            <person name="Lindquist E.A."/>
            <person name="Lipzen A."/>
            <person name="Lundell T."/>
            <person name="Morin E."/>
            <person name="Murat C."/>
            <person name="Sun H."/>
            <person name="Tunlid A."/>
            <person name="Henrissat B."/>
            <person name="Grigoriev I.V."/>
            <person name="Hibbett D.S."/>
            <person name="Martin F."/>
            <person name="Nordberg H.P."/>
            <person name="Cantor M.N."/>
            <person name="Hua S.X."/>
        </authorList>
    </citation>
    <scope>NUCLEOTIDE SEQUENCE [LARGE SCALE GENOMIC DNA]</scope>
    <source>
        <strain evidence="3 4">F 1598</strain>
    </source>
</reference>
<evidence type="ECO:0000313" key="3">
    <source>
        <dbReference type="EMBL" id="KIM77034.1"/>
    </source>
</evidence>
<keyword evidence="2" id="KW-0732">Signal</keyword>
<dbReference type="InParanoid" id="A0A0C3FAY2"/>
<keyword evidence="1" id="KW-1133">Transmembrane helix</keyword>